<reference evidence="2 3" key="1">
    <citation type="submission" date="2019-07" db="EMBL/GenBank/DDBJ databases">
        <title>Genomic Encyclopedia of Archaeal and Bacterial Type Strains, Phase II (KMG-II): from individual species to whole genera.</title>
        <authorList>
            <person name="Goeker M."/>
        </authorList>
    </citation>
    <scope>NUCLEOTIDE SEQUENCE [LARGE SCALE GENOMIC DNA]</scope>
    <source>
        <strain evidence="2 3">DSM 21935</strain>
    </source>
</reference>
<protein>
    <submittedName>
        <fullName evidence="2">Uncharacterized protein</fullName>
    </submittedName>
</protein>
<keyword evidence="1" id="KW-1133">Transmembrane helix</keyword>
<evidence type="ECO:0000313" key="2">
    <source>
        <dbReference type="EMBL" id="TYP92584.1"/>
    </source>
</evidence>
<accession>A0A5D3YGY7</accession>
<dbReference type="EMBL" id="VNHY01000003">
    <property type="protein sequence ID" value="TYP92584.1"/>
    <property type="molecule type" value="Genomic_DNA"/>
</dbReference>
<evidence type="ECO:0000313" key="3">
    <source>
        <dbReference type="Proteomes" id="UP000324595"/>
    </source>
</evidence>
<proteinExistence type="predicted"/>
<keyword evidence="1" id="KW-0812">Transmembrane</keyword>
<keyword evidence="1" id="KW-0472">Membrane</keyword>
<sequence>MTDYSNSEDQEQLESYLNIHLKKDEQSKPPAEKIEALHKRDRNKWIQLVINILAILFFGYSFYYDITQLSQTFFIIIFAVFVINVGLIFYQRNQIQDLIDYLQWKQQHEEE</sequence>
<evidence type="ECO:0000256" key="1">
    <source>
        <dbReference type="SAM" id="Phobius"/>
    </source>
</evidence>
<organism evidence="2 3">
    <name type="scientific">Fodinibius salinus</name>
    <dbReference type="NCBI Taxonomy" id="860790"/>
    <lineage>
        <taxon>Bacteria</taxon>
        <taxon>Pseudomonadati</taxon>
        <taxon>Balneolota</taxon>
        <taxon>Balneolia</taxon>
        <taxon>Balneolales</taxon>
        <taxon>Balneolaceae</taxon>
        <taxon>Fodinibius</taxon>
    </lineage>
</organism>
<name>A0A5D3YGY7_9BACT</name>
<feature type="transmembrane region" description="Helical" evidence="1">
    <location>
        <begin position="69"/>
        <end position="90"/>
    </location>
</feature>
<comment type="caution">
    <text evidence="2">The sequence shown here is derived from an EMBL/GenBank/DDBJ whole genome shotgun (WGS) entry which is preliminary data.</text>
</comment>
<dbReference type="AlphaFoldDB" id="A0A5D3YGY7"/>
<dbReference type="OrthoDB" id="1524688at2"/>
<dbReference type="RefSeq" id="WP_148899279.1">
    <property type="nucleotide sequence ID" value="NZ_VNHY01000003.1"/>
</dbReference>
<dbReference type="Proteomes" id="UP000324595">
    <property type="component" value="Unassembled WGS sequence"/>
</dbReference>
<keyword evidence="3" id="KW-1185">Reference proteome</keyword>
<feature type="transmembrane region" description="Helical" evidence="1">
    <location>
        <begin position="45"/>
        <end position="63"/>
    </location>
</feature>
<gene>
    <name evidence="2" type="ORF">LX73_1946</name>
</gene>